<accession>A0A5S6Q6Q7</accession>
<organism evidence="1 2">
    <name type="scientific">Trichuris muris</name>
    <name type="common">Mouse whipworm</name>
    <dbReference type="NCBI Taxonomy" id="70415"/>
    <lineage>
        <taxon>Eukaryota</taxon>
        <taxon>Metazoa</taxon>
        <taxon>Ecdysozoa</taxon>
        <taxon>Nematoda</taxon>
        <taxon>Enoplea</taxon>
        <taxon>Dorylaimia</taxon>
        <taxon>Trichinellida</taxon>
        <taxon>Trichuridae</taxon>
        <taxon>Trichuris</taxon>
    </lineage>
</organism>
<name>A0A5S6Q6Q7_TRIMR</name>
<dbReference type="WBParaSite" id="TMUE_1000002632.1">
    <property type="protein sequence ID" value="TMUE_1000002632.1"/>
    <property type="gene ID" value="WBGene00298406"/>
</dbReference>
<dbReference type="AlphaFoldDB" id="A0A5S6Q6Q7"/>
<evidence type="ECO:0000313" key="1">
    <source>
        <dbReference type="Proteomes" id="UP000046395"/>
    </source>
</evidence>
<keyword evidence="1" id="KW-1185">Reference proteome</keyword>
<sequence length="168" mass="18252">MPNNPAGSLWSPPALHLNGSHHSSVSARLSCPFGNYKVEQADGQGDHRHRSIVPYRPTTEGHELPAECDANLFTDNWPMATTTTGRQPIGSAKWIICWTPMTGETADVHPKVTKNGQKSIVLNQLGVHPTMVEGELHKGRALVNTGGIFRVGPKRKSGGVRPMTCKSR</sequence>
<protein>
    <submittedName>
        <fullName evidence="2">Uncharacterized protein</fullName>
    </submittedName>
</protein>
<evidence type="ECO:0000313" key="2">
    <source>
        <dbReference type="WBParaSite" id="TMUE_1000002632.1"/>
    </source>
</evidence>
<dbReference type="Proteomes" id="UP000046395">
    <property type="component" value="Unassembled WGS sequence"/>
</dbReference>
<proteinExistence type="predicted"/>
<reference evidence="2" key="1">
    <citation type="submission" date="2019-12" db="UniProtKB">
        <authorList>
            <consortium name="WormBaseParasite"/>
        </authorList>
    </citation>
    <scope>IDENTIFICATION</scope>
</reference>